<feature type="signal peptide" evidence="2">
    <location>
        <begin position="1"/>
        <end position="21"/>
    </location>
</feature>
<proteinExistence type="predicted"/>
<gene>
    <name evidence="3" type="ORF">ACFSKQ_04310</name>
</gene>
<dbReference type="Proteomes" id="UP001597371">
    <property type="component" value="Unassembled WGS sequence"/>
</dbReference>
<evidence type="ECO:0000256" key="1">
    <source>
        <dbReference type="SAM" id="MobiDB-lite"/>
    </source>
</evidence>
<accession>A0ABW5CHE2</accession>
<comment type="caution">
    <text evidence="3">The sequence shown here is derived from an EMBL/GenBank/DDBJ whole genome shotgun (WGS) entry which is preliminary data.</text>
</comment>
<feature type="chain" id="PRO_5045890684" evidence="2">
    <location>
        <begin position="22"/>
        <end position="108"/>
    </location>
</feature>
<keyword evidence="4" id="KW-1185">Reference proteome</keyword>
<name>A0ABW5CHE2_9HYPH</name>
<dbReference type="EMBL" id="JBHUIJ010000005">
    <property type="protein sequence ID" value="MFD2236689.1"/>
    <property type="molecule type" value="Genomic_DNA"/>
</dbReference>
<feature type="region of interest" description="Disordered" evidence="1">
    <location>
        <begin position="85"/>
        <end position="108"/>
    </location>
</feature>
<keyword evidence="2" id="KW-0732">Signal</keyword>
<evidence type="ECO:0000256" key="2">
    <source>
        <dbReference type="SAM" id="SignalP"/>
    </source>
</evidence>
<sequence length="108" mass="11281">MRRFIRLIGVFLLVLGFHAHAFSVVASAHADERCAFVSVPQVEASDPGTLSSESPSASCKLMVSGAAPELQSPLATLAAEHSARFEGAPPPWHGHGIERPPKGAAGRA</sequence>
<evidence type="ECO:0000313" key="4">
    <source>
        <dbReference type="Proteomes" id="UP001597371"/>
    </source>
</evidence>
<organism evidence="3 4">
    <name type="scientific">Aureimonas populi</name>
    <dbReference type="NCBI Taxonomy" id="1701758"/>
    <lineage>
        <taxon>Bacteria</taxon>
        <taxon>Pseudomonadati</taxon>
        <taxon>Pseudomonadota</taxon>
        <taxon>Alphaproteobacteria</taxon>
        <taxon>Hyphomicrobiales</taxon>
        <taxon>Aurantimonadaceae</taxon>
        <taxon>Aureimonas</taxon>
    </lineage>
</organism>
<protein>
    <submittedName>
        <fullName evidence="3">Uncharacterized protein</fullName>
    </submittedName>
</protein>
<dbReference type="RefSeq" id="WP_209735558.1">
    <property type="nucleotide sequence ID" value="NZ_CP072611.1"/>
</dbReference>
<evidence type="ECO:0000313" key="3">
    <source>
        <dbReference type="EMBL" id="MFD2236689.1"/>
    </source>
</evidence>
<reference evidence="4" key="1">
    <citation type="journal article" date="2019" name="Int. J. Syst. Evol. Microbiol.">
        <title>The Global Catalogue of Microorganisms (GCM) 10K type strain sequencing project: providing services to taxonomists for standard genome sequencing and annotation.</title>
        <authorList>
            <consortium name="The Broad Institute Genomics Platform"/>
            <consortium name="The Broad Institute Genome Sequencing Center for Infectious Disease"/>
            <person name="Wu L."/>
            <person name="Ma J."/>
        </authorList>
    </citation>
    <scope>NUCLEOTIDE SEQUENCE [LARGE SCALE GENOMIC DNA]</scope>
    <source>
        <strain evidence="4">ZS-35-S2</strain>
    </source>
</reference>